<sequence length="140" mass="15368">MESVNDIMKSASLFGACSKSNGVSDWKSLVWLFFTPQGREFCEENNFPSLEMFQGMKEYVEEFGVFVDSGEVIRSNDANIGLVGGTSGILTYDDNTVVHKVILMHGAKAKIKASGYAVILIVNVGNCEMEIDKDETVVIL</sequence>
<protein>
    <submittedName>
        <fullName evidence="1">Uncharacterized protein</fullName>
    </submittedName>
</protein>
<dbReference type="EMBL" id="CZBI01000001">
    <property type="protein sequence ID" value="CUP44135.1"/>
    <property type="molecule type" value="Genomic_DNA"/>
</dbReference>
<proteinExistence type="predicted"/>
<dbReference type="AlphaFoldDB" id="A0A139K1V3"/>
<dbReference type="PATRIC" id="fig|818.29.peg.3767"/>
<organism evidence="1 2">
    <name type="scientific">Bacteroides thetaiotaomicron</name>
    <dbReference type="NCBI Taxonomy" id="818"/>
    <lineage>
        <taxon>Bacteria</taxon>
        <taxon>Pseudomonadati</taxon>
        <taxon>Bacteroidota</taxon>
        <taxon>Bacteroidia</taxon>
        <taxon>Bacteroidales</taxon>
        <taxon>Bacteroidaceae</taxon>
        <taxon>Bacteroides</taxon>
    </lineage>
</organism>
<accession>A0A139K1V3</accession>
<name>A0A139K1V3_BACT4</name>
<gene>
    <name evidence="1" type="ORF">ERS852557_00604</name>
</gene>
<dbReference type="Proteomes" id="UP000095541">
    <property type="component" value="Unassembled WGS sequence"/>
</dbReference>
<reference evidence="1 2" key="1">
    <citation type="submission" date="2015-09" db="EMBL/GenBank/DDBJ databases">
        <authorList>
            <consortium name="Pathogen Informatics"/>
        </authorList>
    </citation>
    <scope>NUCLEOTIDE SEQUENCE [LARGE SCALE GENOMIC DNA]</scope>
    <source>
        <strain evidence="1 2">2789STDY5834945</strain>
    </source>
</reference>
<dbReference type="RefSeq" id="WP_055217055.1">
    <property type="nucleotide sequence ID" value="NZ_BAABZI010000003.1"/>
</dbReference>
<evidence type="ECO:0000313" key="1">
    <source>
        <dbReference type="EMBL" id="CUP44135.1"/>
    </source>
</evidence>
<evidence type="ECO:0000313" key="2">
    <source>
        <dbReference type="Proteomes" id="UP000095541"/>
    </source>
</evidence>